<keyword evidence="3" id="KW-0677">Repeat</keyword>
<feature type="domain" description="Jacalin-type lectin" evidence="4">
    <location>
        <begin position="443"/>
        <end position="583"/>
    </location>
</feature>
<dbReference type="InterPro" id="IPR036404">
    <property type="entry name" value="Jacalin-like_lectin_dom_sf"/>
</dbReference>
<dbReference type="RefSeq" id="XP_010479710.1">
    <property type="nucleotide sequence ID" value="XM_010481408.2"/>
</dbReference>
<evidence type="ECO:0000259" key="4">
    <source>
        <dbReference type="PROSITE" id="PS51752"/>
    </source>
</evidence>
<dbReference type="Gene3D" id="2.100.10.30">
    <property type="entry name" value="Jacalin-like lectin domain"/>
    <property type="match status" value="4"/>
</dbReference>
<feature type="domain" description="Jacalin-type lectin" evidence="4">
    <location>
        <begin position="2"/>
        <end position="144"/>
    </location>
</feature>
<dbReference type="InterPro" id="IPR001229">
    <property type="entry name" value="Jacalin-like_lectin_dom"/>
</dbReference>
<proteinExistence type="inferred from homology"/>
<dbReference type="InterPro" id="IPR033734">
    <property type="entry name" value="Jacalin-like_lectin_dom_plant"/>
</dbReference>
<evidence type="ECO:0000256" key="1">
    <source>
        <dbReference type="ARBA" id="ARBA00006568"/>
    </source>
</evidence>
<reference evidence="5" key="1">
    <citation type="journal article" date="2014" name="Nat. Commun.">
        <title>The emerging biofuel crop Camelina sativa retains a highly undifferentiated hexaploid genome structure.</title>
        <authorList>
            <person name="Kagale S."/>
            <person name="Koh C."/>
            <person name="Nixon J."/>
            <person name="Bollina V."/>
            <person name="Clarke W.E."/>
            <person name="Tuteja R."/>
            <person name="Spillane C."/>
            <person name="Robinson S.J."/>
            <person name="Links M.G."/>
            <person name="Clarke C."/>
            <person name="Higgins E.E."/>
            <person name="Huebert T."/>
            <person name="Sharpe A.G."/>
            <person name="Parkin I.A."/>
        </authorList>
    </citation>
    <scope>NUCLEOTIDE SEQUENCE [LARGE SCALE GENOMIC DNA]</scope>
    <source>
        <strain evidence="5">cv. DH55</strain>
    </source>
</reference>
<dbReference type="PROSITE" id="PS51752">
    <property type="entry name" value="JACALIN_LECTIN"/>
    <property type="match status" value="4"/>
</dbReference>
<dbReference type="Proteomes" id="UP000694864">
    <property type="component" value="Chromosome 17"/>
</dbReference>
<dbReference type="CDD" id="cd09612">
    <property type="entry name" value="Jacalin"/>
    <property type="match status" value="4"/>
</dbReference>
<comment type="similarity">
    <text evidence="1">Belongs to the jacalin lectin family.</text>
</comment>
<evidence type="ECO:0000313" key="5">
    <source>
        <dbReference type="Proteomes" id="UP000694864"/>
    </source>
</evidence>
<protein>
    <submittedName>
        <fullName evidence="6">Jacalin-related lectin 44-like</fullName>
    </submittedName>
</protein>
<keyword evidence="5" id="KW-1185">Reference proteome</keyword>
<accession>A0ABM0X2P2</accession>
<keyword evidence="2" id="KW-0430">Lectin</keyword>
<dbReference type="SUPFAM" id="SSF51101">
    <property type="entry name" value="Mannose-binding lectins"/>
    <property type="match status" value="4"/>
</dbReference>
<sequence length="585" mass="65756">MTERLAARGVMVNQYKWDDGPDHDDVTKIYVGLGDEGIRYIYCDYVKSGIQKEGSLHGITYRGCTQMFEIDHLRNEHLESIDGYYADPIGITALQFKTNFRTSELFGFKEKGTKFTLAVKGKKIIGLHGSAFMHVLSLGAYLTWITPIRLDEKGGKGGKEWDDGSDHDNVSKIHVRGGFEGIQFIKFDYVKDRKVLENGSIHGVSSRGFTQTFEINHRNDEYLVSVEGYYDDASGVIQGLQFKTNMQTFDMMGYEKGRKFTLEANGFKIIGFHGYAGKNLNSLGVYFTTQTSNKLKCQGLTEGLLWDDGSNNDGIKKVYVDDTGDWEIRCIRLEYVNNGKVEKTHRRYYAENEKEFVLDYPNELITSVEGTMSTDSNTDIRSLTLKTSKGRSISFGRKSDEDVAKFVLEKKGSAIVGFYGWAGLYHLKAFGAYYRPFPTPPDENLLEAKGGDGGASWDDGGSFDGVRRIYIGLSQNAVSFIKFIYYKNDQLVFGEDHGNKTKIGLQEFELNYPSEYITTVEGTYDTKSGVITMLRFKTNKQTSPPFGLVTTSGFILQKADHKIVGFHGKSSNMLHQIGVHLSLIS</sequence>
<organism evidence="5 6">
    <name type="scientific">Camelina sativa</name>
    <name type="common">False flax</name>
    <name type="synonym">Myagrum sativum</name>
    <dbReference type="NCBI Taxonomy" id="90675"/>
    <lineage>
        <taxon>Eukaryota</taxon>
        <taxon>Viridiplantae</taxon>
        <taxon>Streptophyta</taxon>
        <taxon>Embryophyta</taxon>
        <taxon>Tracheophyta</taxon>
        <taxon>Spermatophyta</taxon>
        <taxon>Magnoliopsida</taxon>
        <taxon>eudicotyledons</taxon>
        <taxon>Gunneridae</taxon>
        <taxon>Pentapetalae</taxon>
        <taxon>rosids</taxon>
        <taxon>malvids</taxon>
        <taxon>Brassicales</taxon>
        <taxon>Brassicaceae</taxon>
        <taxon>Camelineae</taxon>
        <taxon>Camelina</taxon>
    </lineage>
</organism>
<dbReference type="Pfam" id="PF01419">
    <property type="entry name" value="Jacalin"/>
    <property type="match status" value="4"/>
</dbReference>
<evidence type="ECO:0000256" key="3">
    <source>
        <dbReference type="ARBA" id="ARBA00022737"/>
    </source>
</evidence>
<dbReference type="SMART" id="SM00915">
    <property type="entry name" value="Jacalin"/>
    <property type="match status" value="4"/>
</dbReference>
<reference evidence="6" key="2">
    <citation type="submission" date="2025-08" db="UniProtKB">
        <authorList>
            <consortium name="RefSeq"/>
        </authorList>
    </citation>
    <scope>IDENTIFICATION</scope>
    <source>
        <tissue evidence="6">Leaf</tissue>
    </source>
</reference>
<dbReference type="PANTHER" id="PTHR47293:SF11">
    <property type="entry name" value="JACALIN-RELATED LECTIN 12-RELATED"/>
    <property type="match status" value="1"/>
</dbReference>
<gene>
    <name evidence="6" type="primary">LOC104758526</name>
</gene>
<dbReference type="PANTHER" id="PTHR47293">
    <property type="entry name" value="JACALIN-RELATED LECTIN 3"/>
    <property type="match status" value="1"/>
</dbReference>
<evidence type="ECO:0000256" key="2">
    <source>
        <dbReference type="ARBA" id="ARBA00022734"/>
    </source>
</evidence>
<feature type="domain" description="Jacalin-type lectin" evidence="4">
    <location>
        <begin position="292"/>
        <end position="436"/>
    </location>
</feature>
<dbReference type="GeneID" id="104758526"/>
<evidence type="ECO:0000313" key="6">
    <source>
        <dbReference type="RefSeq" id="XP_010479710.1"/>
    </source>
</evidence>
<feature type="domain" description="Jacalin-type lectin" evidence="4">
    <location>
        <begin position="147"/>
        <end position="289"/>
    </location>
</feature>
<name>A0ABM0X2P2_CAMSA</name>